<sequence length="857" mass="88897">MTPNLRKHSPNKRPFVKPLAIASLMVGGLLQPLILSPAFASAGDTISNTATASYEDGNGTEFNTESNTVTVTVAEIAGITVEPNGVDDTNGGSFEANDIVDFRFIVTNVGNDTTDVQIPGLDDLIVQNLTATQIEVFDSAGNPIGTITGNDPQLLVADLGGVPLGAGDFLTVVVTGTIDSGLNPGDPVSVTLGNTPPNDNSVSTQNQVADANDSNVATVNLADDTYVGEANGSPSGGEREASAFQSVEFATEQKPLALATIEKTSSEIDPGASGAASDDVITYDLSLRVEANSPSGLYTAEDLEKTPIRLDSGSGPVSTNVILVSDVIPELTQYNGVVNAPTNWTAVYSVSDPETTSPVQSTGATPAVWTTAAPANAAVRRIGFIYTGTAPAPARLAAGTSVTGFQFEVVTNGLPAAGGSIYNLAQVFGSTYDDPADDNDPVAQIIYDESGDTNPNNFNNGNPPAADGSDFDPVNDTGIADPVNHGTDDGTSSGVGPDGEDFEITLTGEESSGDDNILNGPDGRPDAVGPTDDDDDYTNGGIDPDVIATDTVTFNNTVANPSTNTSRIDNVTLQPVSPAVAEGADESTVTGQYGTNADIPNGTQVTISYDPTPANPGNGDTLTATYTWNSTTNAWEINGGSTPVNVGSLDPGEQLDYQVIVNFNGVTVDEFDVVPVAIIAFPDTGGNGYTNESINNITLNRTFLGFMEVVKEARILEADGVTVIEDWTQTITQRAEPGHILEYRITYENVSAPVVGSGNVGLTAREFTIVEDGDAGTNNWFTDPPGTSLTVHRNGVSASTGPVRYYREFTDDGNTANDTLIGTVDPANSATVEAYVNEVGTVVPGGSGTFLIRREVQ</sequence>
<evidence type="ECO:0000259" key="2">
    <source>
        <dbReference type="Pfam" id="PF25546"/>
    </source>
</evidence>
<dbReference type="InterPro" id="IPR057685">
    <property type="entry name" value="DUF7925"/>
</dbReference>
<dbReference type="Pfam" id="PF25546">
    <property type="entry name" value="DUF7925"/>
    <property type="match status" value="1"/>
</dbReference>
<reference evidence="3 4" key="1">
    <citation type="journal article" date="2015" name="Genome Announc.">
        <title>Draft Genome Sequence of Filamentous Marine Cyanobacterium Lyngbya confervoides Strain BDU141951.</title>
        <authorList>
            <person name="Chandrababunaidu M.M."/>
            <person name="Sen D."/>
            <person name="Tripathy S."/>
        </authorList>
    </citation>
    <scope>NUCLEOTIDE SEQUENCE [LARGE SCALE GENOMIC DNA]</scope>
    <source>
        <strain evidence="3 4">BDU141951</strain>
    </source>
</reference>
<feature type="region of interest" description="Disordered" evidence="1">
    <location>
        <begin position="433"/>
        <end position="544"/>
    </location>
</feature>
<dbReference type="AlphaFoldDB" id="A0ABD4T5H9"/>
<dbReference type="RefSeq" id="WP_166282613.1">
    <property type="nucleotide sequence ID" value="NZ_JTHE03000071.1"/>
</dbReference>
<proteinExistence type="predicted"/>
<evidence type="ECO:0000313" key="3">
    <source>
        <dbReference type="EMBL" id="MCM1983681.1"/>
    </source>
</evidence>
<name>A0ABD4T5H9_9CYAN</name>
<keyword evidence="4" id="KW-1185">Reference proteome</keyword>
<comment type="caution">
    <text evidence="3">The sequence shown here is derived from an EMBL/GenBank/DDBJ whole genome shotgun (WGS) entry which is preliminary data.</text>
</comment>
<dbReference type="Proteomes" id="UP000031561">
    <property type="component" value="Unassembled WGS sequence"/>
</dbReference>
<protein>
    <recommendedName>
        <fullName evidence="2">DUF7925 domain-containing protein</fullName>
    </recommendedName>
</protein>
<organism evidence="3 4">
    <name type="scientific">Lyngbya confervoides BDU141951</name>
    <dbReference type="NCBI Taxonomy" id="1574623"/>
    <lineage>
        <taxon>Bacteria</taxon>
        <taxon>Bacillati</taxon>
        <taxon>Cyanobacteriota</taxon>
        <taxon>Cyanophyceae</taxon>
        <taxon>Oscillatoriophycideae</taxon>
        <taxon>Oscillatoriales</taxon>
        <taxon>Microcoleaceae</taxon>
        <taxon>Lyngbya</taxon>
    </lineage>
</organism>
<dbReference type="EMBL" id="JTHE03000071">
    <property type="protein sequence ID" value="MCM1983681.1"/>
    <property type="molecule type" value="Genomic_DNA"/>
</dbReference>
<evidence type="ECO:0000256" key="1">
    <source>
        <dbReference type="SAM" id="MobiDB-lite"/>
    </source>
</evidence>
<feature type="compositionally biased region" description="Low complexity" evidence="1">
    <location>
        <begin position="454"/>
        <end position="464"/>
    </location>
</feature>
<feature type="domain" description="DUF7925" evidence="2">
    <location>
        <begin position="258"/>
        <end position="458"/>
    </location>
</feature>
<accession>A0ABD4T5H9</accession>
<feature type="region of interest" description="Disordered" evidence="1">
    <location>
        <begin position="183"/>
        <end position="205"/>
    </location>
</feature>
<evidence type="ECO:0000313" key="4">
    <source>
        <dbReference type="Proteomes" id="UP000031561"/>
    </source>
</evidence>
<feature type="compositionally biased region" description="Polar residues" evidence="1">
    <location>
        <begin position="191"/>
        <end position="205"/>
    </location>
</feature>
<gene>
    <name evidence="3" type="ORF">QQ91_0012720</name>
</gene>